<dbReference type="KEGG" id="vcn:VOLCADRAFT_120892"/>
<feature type="compositionally biased region" description="Low complexity" evidence="1">
    <location>
        <begin position="259"/>
        <end position="268"/>
    </location>
</feature>
<dbReference type="PANTHER" id="PTHR36749">
    <property type="entry name" value="F7O18.3 PROTEIN"/>
    <property type="match status" value="1"/>
</dbReference>
<dbReference type="GeneID" id="9617685"/>
<protein>
    <submittedName>
        <fullName evidence="2">Uncharacterized protein</fullName>
    </submittedName>
</protein>
<reference evidence="2 3" key="1">
    <citation type="journal article" date="2010" name="Science">
        <title>Genomic analysis of organismal complexity in the multicellular green alga Volvox carteri.</title>
        <authorList>
            <person name="Prochnik S.E."/>
            <person name="Umen J."/>
            <person name="Nedelcu A.M."/>
            <person name="Hallmann A."/>
            <person name="Miller S.M."/>
            <person name="Nishii I."/>
            <person name="Ferris P."/>
            <person name="Kuo A."/>
            <person name="Mitros T."/>
            <person name="Fritz-Laylin L.K."/>
            <person name="Hellsten U."/>
            <person name="Chapman J."/>
            <person name="Simakov O."/>
            <person name="Rensing S.A."/>
            <person name="Terry A."/>
            <person name="Pangilinan J."/>
            <person name="Kapitonov V."/>
            <person name="Jurka J."/>
            <person name="Salamov A."/>
            <person name="Shapiro H."/>
            <person name="Schmutz J."/>
            <person name="Grimwood J."/>
            <person name="Lindquist E."/>
            <person name="Lucas S."/>
            <person name="Grigoriev I.V."/>
            <person name="Schmitt R."/>
            <person name="Kirk D."/>
            <person name="Rokhsar D.S."/>
        </authorList>
    </citation>
    <scope>NUCLEOTIDE SEQUENCE [LARGE SCALE GENOMIC DNA]</scope>
    <source>
        <strain evidence="3">f. Nagariensis / Eve</strain>
    </source>
</reference>
<evidence type="ECO:0000313" key="2">
    <source>
        <dbReference type="EMBL" id="EFJ48312.1"/>
    </source>
</evidence>
<feature type="compositionally biased region" description="Low complexity" evidence="1">
    <location>
        <begin position="169"/>
        <end position="178"/>
    </location>
</feature>
<proteinExistence type="predicted"/>
<dbReference type="InParanoid" id="D8TW57"/>
<sequence length="417" mass="44813">MHRHSMVEDHVREVTLALKKIGSHIQNPDKFSKAAGLLRQLLDSGALTKAHRDLLFEVVKLEVYRIVGFLQNEMHTDDSFVFNKVLGRIKDAVAALPPATDEDEEAMAELQEAAAGSSSSDEEGGGDDAGDSERQRQERPGSAPSSTGRMEVKEMAAAEEEKREGSDSAAAVATAVATEVRREADADEEAEEQPEPRPAAPRAEFQAAPAAAAPPPPPEDAATAGDGYDESDPFGLDQLLPAPKRFKAAAPPAPPSQPQPQGLPSAAGQGDGHADKSRTSSGRGSNAWTAAQSLVMRRQALVECLITARGFHKTPWARVSVELLVEHYNKHRDRFTAEQQMAVDEMKEINRDTTSFERARSDWSRATLSARGKVGASGDAKAQNWLGCSLSRARILTGVASPSSPNVKVRIPVPVPR</sequence>
<dbReference type="PANTHER" id="PTHR36749:SF1">
    <property type="entry name" value="F7O18.3 PROTEIN"/>
    <property type="match status" value="1"/>
</dbReference>
<dbReference type="Proteomes" id="UP000001058">
    <property type="component" value="Unassembled WGS sequence"/>
</dbReference>
<name>D8TW57_VOLCA</name>
<feature type="compositionally biased region" description="Acidic residues" evidence="1">
    <location>
        <begin position="120"/>
        <end position="130"/>
    </location>
</feature>
<feature type="compositionally biased region" description="Low complexity" evidence="1">
    <location>
        <begin position="108"/>
        <end position="119"/>
    </location>
</feature>
<gene>
    <name evidence="2" type="ORF">VOLCADRAFT_120892</name>
</gene>
<dbReference type="FunCoup" id="D8TW57">
    <property type="interactions" value="291"/>
</dbReference>
<dbReference type="AlphaFoldDB" id="D8TW57"/>
<feature type="compositionally biased region" description="Basic and acidic residues" evidence="1">
    <location>
        <begin position="150"/>
        <end position="166"/>
    </location>
</feature>
<evidence type="ECO:0000256" key="1">
    <source>
        <dbReference type="SAM" id="MobiDB-lite"/>
    </source>
</evidence>
<dbReference type="STRING" id="3068.D8TW57"/>
<keyword evidence="3" id="KW-1185">Reference proteome</keyword>
<dbReference type="EMBL" id="GL378340">
    <property type="protein sequence ID" value="EFJ48312.1"/>
    <property type="molecule type" value="Genomic_DNA"/>
</dbReference>
<dbReference type="RefSeq" id="XP_002950566.1">
    <property type="nucleotide sequence ID" value="XM_002950520.1"/>
</dbReference>
<accession>D8TW57</accession>
<dbReference type="OrthoDB" id="64928at2759"/>
<feature type="region of interest" description="Disordered" evidence="1">
    <location>
        <begin position="98"/>
        <end position="286"/>
    </location>
</feature>
<organism evidence="3">
    <name type="scientific">Volvox carteri f. nagariensis</name>
    <dbReference type="NCBI Taxonomy" id="3068"/>
    <lineage>
        <taxon>Eukaryota</taxon>
        <taxon>Viridiplantae</taxon>
        <taxon>Chlorophyta</taxon>
        <taxon>core chlorophytes</taxon>
        <taxon>Chlorophyceae</taxon>
        <taxon>CS clade</taxon>
        <taxon>Chlamydomonadales</taxon>
        <taxon>Volvocaceae</taxon>
        <taxon>Volvox</taxon>
    </lineage>
</organism>
<evidence type="ECO:0000313" key="3">
    <source>
        <dbReference type="Proteomes" id="UP000001058"/>
    </source>
</evidence>
<feature type="compositionally biased region" description="Low complexity" evidence="1">
    <location>
        <begin position="200"/>
        <end position="211"/>
    </location>
</feature>